<sequence length="180" mass="19570">MALVTRTARAALNPAQRPRRRGDPHDPTFAGPVACSVSGTVLPPCPALGVPGAVEGGRVRDLEGGRSDELGAARLYLADDFRLGLLRCRDDAYRRRPATISIASALSSVPALGKSDCMIVAGTLTTRWRPLCAIRGCDRIVPVDIYVPGCPPTAEALLYGILQLQKKINRRRDFLHWWTQ</sequence>
<organism evidence="5 6">
    <name type="scientific">Cinnamomum micranthum f. kanehirae</name>
    <dbReference type="NCBI Taxonomy" id="337451"/>
    <lineage>
        <taxon>Eukaryota</taxon>
        <taxon>Viridiplantae</taxon>
        <taxon>Streptophyta</taxon>
        <taxon>Embryophyta</taxon>
        <taxon>Tracheophyta</taxon>
        <taxon>Spermatophyta</taxon>
        <taxon>Magnoliopsida</taxon>
        <taxon>Magnoliidae</taxon>
        <taxon>Laurales</taxon>
        <taxon>Lauraceae</taxon>
        <taxon>Cinnamomum</taxon>
    </lineage>
</organism>
<evidence type="ECO:0000313" key="5">
    <source>
        <dbReference type="EMBL" id="RWR72528.1"/>
    </source>
</evidence>
<evidence type="ECO:0000259" key="4">
    <source>
        <dbReference type="Pfam" id="PF01058"/>
    </source>
</evidence>
<keyword evidence="2" id="KW-0411">Iron-sulfur</keyword>
<reference evidence="5 6" key="1">
    <citation type="journal article" date="2019" name="Nat. Plants">
        <title>Stout camphor tree genome fills gaps in understanding of flowering plant genome evolution.</title>
        <authorList>
            <person name="Chaw S.M."/>
            <person name="Liu Y.C."/>
            <person name="Wu Y.W."/>
            <person name="Wang H.Y."/>
            <person name="Lin C.I."/>
            <person name="Wu C.S."/>
            <person name="Ke H.M."/>
            <person name="Chang L.Y."/>
            <person name="Hsu C.Y."/>
            <person name="Yang H.T."/>
            <person name="Sudianto E."/>
            <person name="Hsu M.H."/>
            <person name="Wu K.P."/>
            <person name="Wang L.N."/>
            <person name="Leebens-Mack J.H."/>
            <person name="Tsai I.J."/>
        </authorList>
    </citation>
    <scope>NUCLEOTIDE SEQUENCE [LARGE SCALE GENOMIC DNA]</scope>
    <source>
        <strain evidence="6">cv. Chaw 1501</strain>
        <tissue evidence="5">Young leaves</tissue>
    </source>
</reference>
<dbReference type="GO" id="GO:0015990">
    <property type="term" value="P:electron transport coupled proton transport"/>
    <property type="evidence" value="ECO:0007669"/>
    <property type="project" value="TreeGrafter"/>
</dbReference>
<evidence type="ECO:0000256" key="2">
    <source>
        <dbReference type="ARBA" id="ARBA00023014"/>
    </source>
</evidence>
<keyword evidence="2" id="KW-0479">Metal-binding</keyword>
<feature type="region of interest" description="Disordered" evidence="3">
    <location>
        <begin position="1"/>
        <end position="29"/>
    </location>
</feature>
<dbReference type="OrthoDB" id="268400at2759"/>
<dbReference type="Gene3D" id="3.40.50.12280">
    <property type="match status" value="1"/>
</dbReference>
<proteinExistence type="inferred from homology"/>
<gene>
    <name evidence="5" type="ORF">CKAN_00075600</name>
</gene>
<accession>A0A3S3MPJ8</accession>
<dbReference type="STRING" id="337451.A0A3S3MPJ8"/>
<name>A0A3S3MPJ8_9MAGN</name>
<protein>
    <submittedName>
        <fullName evidence="5">NADH dehydrogenase ubiquinone iron-sulfur protein 7, mitochondrial</fullName>
    </submittedName>
</protein>
<keyword evidence="2" id="KW-0408">Iron</keyword>
<feature type="domain" description="NADH:ubiquinone oxidoreductase-like 20kDa subunit" evidence="4">
    <location>
        <begin position="117"/>
        <end position="164"/>
    </location>
</feature>
<dbReference type="GO" id="GO:0051539">
    <property type="term" value="F:4 iron, 4 sulfur cluster binding"/>
    <property type="evidence" value="ECO:0007669"/>
    <property type="project" value="InterPro"/>
</dbReference>
<comment type="caution">
    <text evidence="5">The sequence shown here is derived from an EMBL/GenBank/DDBJ whole genome shotgun (WGS) entry which is preliminary data.</text>
</comment>
<keyword evidence="5" id="KW-0830">Ubiquinone</keyword>
<dbReference type="InterPro" id="IPR006137">
    <property type="entry name" value="NADH_UbQ_OxRdtase-like_20kDa"/>
</dbReference>
<dbReference type="GO" id="GO:0008137">
    <property type="term" value="F:NADH dehydrogenase (ubiquinone) activity"/>
    <property type="evidence" value="ECO:0007669"/>
    <property type="project" value="InterPro"/>
</dbReference>
<keyword evidence="6" id="KW-1185">Reference proteome</keyword>
<dbReference type="PANTHER" id="PTHR11995">
    <property type="entry name" value="NADH DEHYDROGENASE"/>
    <property type="match status" value="1"/>
</dbReference>
<dbReference type="SUPFAM" id="SSF56770">
    <property type="entry name" value="HydA/Nqo6-like"/>
    <property type="match status" value="1"/>
</dbReference>
<dbReference type="GO" id="GO:0045271">
    <property type="term" value="C:respiratory chain complex I"/>
    <property type="evidence" value="ECO:0007669"/>
    <property type="project" value="TreeGrafter"/>
</dbReference>
<dbReference type="PROSITE" id="PS01150">
    <property type="entry name" value="COMPLEX1_20K"/>
    <property type="match status" value="1"/>
</dbReference>
<dbReference type="EMBL" id="QPKB01000001">
    <property type="protein sequence ID" value="RWR72528.1"/>
    <property type="molecule type" value="Genomic_DNA"/>
</dbReference>
<comment type="similarity">
    <text evidence="1">Belongs to the complex I 20 kDa subunit family.</text>
</comment>
<dbReference type="InterPro" id="IPR006138">
    <property type="entry name" value="NADH_UQ_OxRdtase_20Kd_su"/>
</dbReference>
<dbReference type="Pfam" id="PF01058">
    <property type="entry name" value="Oxidored_q6"/>
    <property type="match status" value="1"/>
</dbReference>
<evidence type="ECO:0000256" key="3">
    <source>
        <dbReference type="SAM" id="MobiDB-lite"/>
    </source>
</evidence>
<dbReference type="GO" id="GO:0032981">
    <property type="term" value="P:mitochondrial respiratory chain complex I assembly"/>
    <property type="evidence" value="ECO:0007669"/>
    <property type="project" value="TreeGrafter"/>
</dbReference>
<dbReference type="GO" id="GO:0048038">
    <property type="term" value="F:quinone binding"/>
    <property type="evidence" value="ECO:0007669"/>
    <property type="project" value="InterPro"/>
</dbReference>
<dbReference type="GO" id="GO:0009060">
    <property type="term" value="P:aerobic respiration"/>
    <property type="evidence" value="ECO:0007669"/>
    <property type="project" value="TreeGrafter"/>
</dbReference>
<dbReference type="GO" id="GO:0005739">
    <property type="term" value="C:mitochondrion"/>
    <property type="evidence" value="ECO:0007669"/>
    <property type="project" value="GOC"/>
</dbReference>
<evidence type="ECO:0000313" key="6">
    <source>
        <dbReference type="Proteomes" id="UP000283530"/>
    </source>
</evidence>
<dbReference type="AlphaFoldDB" id="A0A3S3MPJ8"/>
<dbReference type="PANTHER" id="PTHR11995:SF14">
    <property type="entry name" value="NADH DEHYDROGENASE [UBIQUINONE] IRON-SULFUR PROTEIN 7, MITOCHONDRIAL"/>
    <property type="match status" value="1"/>
</dbReference>
<dbReference type="Proteomes" id="UP000283530">
    <property type="component" value="Unassembled WGS sequence"/>
</dbReference>
<evidence type="ECO:0000256" key="1">
    <source>
        <dbReference type="ARBA" id="ARBA00009173"/>
    </source>
</evidence>